<dbReference type="Proteomes" id="UP000035218">
    <property type="component" value="Unassembled WGS sequence"/>
</dbReference>
<accession>A0A837KFN0</accession>
<protein>
    <submittedName>
        <fullName evidence="2">Uncharacterized protein</fullName>
    </submittedName>
</protein>
<dbReference type="AlphaFoldDB" id="A0A837KFN0"/>
<reference evidence="1 4" key="2">
    <citation type="submission" date="2019-06" db="EMBL/GenBank/DDBJ databases">
        <title>Whole genome shotgun sequence of Brevibacillus formosus NBRC 15716.</title>
        <authorList>
            <person name="Hosoyama A."/>
            <person name="Uohara A."/>
            <person name="Ohji S."/>
            <person name="Ichikawa N."/>
        </authorList>
    </citation>
    <scope>NUCLEOTIDE SEQUENCE [LARGE SCALE GENOMIC DNA]</scope>
    <source>
        <strain evidence="1 4">NBRC 15716</strain>
    </source>
</reference>
<reference evidence="2 3" key="1">
    <citation type="submission" date="2015-05" db="EMBL/GenBank/DDBJ databases">
        <title>Genome sequencing project for genomic taxonomy and phylogenomics of Bacillus-like bacteria.</title>
        <authorList>
            <person name="Liu B."/>
            <person name="Wang J."/>
            <person name="Zhu Y."/>
            <person name="Liu G."/>
            <person name="Chen Q."/>
            <person name="Chen Z."/>
            <person name="Lan J."/>
            <person name="Che J."/>
            <person name="Ge C."/>
            <person name="Shi H."/>
            <person name="Pan Z."/>
            <person name="Liu X."/>
        </authorList>
    </citation>
    <scope>NUCLEOTIDE SEQUENCE [LARGE SCALE GENOMIC DNA]</scope>
    <source>
        <strain evidence="2 3">DSM 9885</strain>
    </source>
</reference>
<evidence type="ECO:0000313" key="1">
    <source>
        <dbReference type="EMBL" id="GED59610.1"/>
    </source>
</evidence>
<evidence type="ECO:0000313" key="2">
    <source>
        <dbReference type="EMBL" id="KLH96587.1"/>
    </source>
</evidence>
<dbReference type="GeneID" id="87588123"/>
<evidence type="ECO:0000313" key="4">
    <source>
        <dbReference type="Proteomes" id="UP000319498"/>
    </source>
</evidence>
<sequence>MTVEIQPVVEEKQLLSSGNIGAGLPDYLGNFTLNELIKMANVEVKKKDIYLKVKQISATETITLEVRIYPDGIAMLGTAMTKPTKKKLRATVLRMLEEGKSQEEVAHSLAGCVTVYKKPIA</sequence>
<gene>
    <name evidence="2" type="ORF">AA984_24060</name>
    <name evidence="1" type="ORF">BFO01nite_37420</name>
</gene>
<name>A0A837KFN0_9BACL</name>
<dbReference type="EMBL" id="LDCN01000009">
    <property type="protein sequence ID" value="KLH96587.1"/>
    <property type="molecule type" value="Genomic_DNA"/>
</dbReference>
<dbReference type="EMBL" id="BJOL01000021">
    <property type="protein sequence ID" value="GED59610.1"/>
    <property type="molecule type" value="Genomic_DNA"/>
</dbReference>
<proteinExistence type="predicted"/>
<evidence type="ECO:0000313" key="3">
    <source>
        <dbReference type="Proteomes" id="UP000035218"/>
    </source>
</evidence>
<comment type="caution">
    <text evidence="2">The sequence shown here is derived from an EMBL/GenBank/DDBJ whole genome shotgun (WGS) entry which is preliminary data.</text>
</comment>
<dbReference type="RefSeq" id="WP_047073487.1">
    <property type="nucleotide sequence ID" value="NZ_BJOL01000021.1"/>
</dbReference>
<organism evidence="2 3">
    <name type="scientific">Brevibacillus formosus</name>
    <dbReference type="NCBI Taxonomy" id="54913"/>
    <lineage>
        <taxon>Bacteria</taxon>
        <taxon>Bacillati</taxon>
        <taxon>Bacillota</taxon>
        <taxon>Bacilli</taxon>
        <taxon>Bacillales</taxon>
        <taxon>Paenibacillaceae</taxon>
        <taxon>Brevibacillus</taxon>
    </lineage>
</organism>
<keyword evidence="4" id="KW-1185">Reference proteome</keyword>
<dbReference type="Proteomes" id="UP000319498">
    <property type="component" value="Unassembled WGS sequence"/>
</dbReference>